<dbReference type="Proteomes" id="UP000037551">
    <property type="component" value="Unassembled WGS sequence"/>
</dbReference>
<evidence type="ECO:0000256" key="1">
    <source>
        <dbReference type="ARBA" id="ARBA00023002"/>
    </source>
</evidence>
<evidence type="ECO:0000259" key="2">
    <source>
        <dbReference type="Pfam" id="PF00171"/>
    </source>
</evidence>
<dbReference type="Pfam" id="PF00171">
    <property type="entry name" value="Aldedh"/>
    <property type="match status" value="1"/>
</dbReference>
<comment type="caution">
    <text evidence="3">The sequence shown here is derived from an EMBL/GenBank/DDBJ whole genome shotgun (WGS) entry which is preliminary data.</text>
</comment>
<gene>
    <name evidence="3" type="ORF">ACR52_15860</name>
</gene>
<reference evidence="3 4" key="1">
    <citation type="submission" date="2015-06" db="EMBL/GenBank/DDBJ databases">
        <title>Draft genome sequence of an Antarctic Pseudomonas sp. strain KG01 with full potential for biotechnological applications.</title>
        <authorList>
            <person name="Pavlov M.S."/>
            <person name="Lira F."/>
            <person name="Martinez J.L."/>
            <person name="Marshall S.H."/>
        </authorList>
    </citation>
    <scope>NUCLEOTIDE SEQUENCE [LARGE SCALE GENOMIC DNA]</scope>
    <source>
        <strain evidence="3 4">KG01</strain>
    </source>
</reference>
<dbReference type="SUPFAM" id="SSF53720">
    <property type="entry name" value="ALDH-like"/>
    <property type="match status" value="1"/>
</dbReference>
<keyword evidence="4" id="KW-1185">Reference proteome</keyword>
<dbReference type="InterPro" id="IPR016161">
    <property type="entry name" value="Ald_DH/histidinol_DH"/>
</dbReference>
<proteinExistence type="predicted"/>
<dbReference type="EMBL" id="LFMW01000010">
    <property type="protein sequence ID" value="KMT54637.1"/>
    <property type="molecule type" value="Genomic_DNA"/>
</dbReference>
<dbReference type="InterPro" id="IPR015590">
    <property type="entry name" value="Aldehyde_DH_dom"/>
</dbReference>
<organism evidence="3 4">
    <name type="scientific">Pseudomonas fildesensis</name>
    <dbReference type="NCBI Taxonomy" id="1674920"/>
    <lineage>
        <taxon>Bacteria</taxon>
        <taxon>Pseudomonadati</taxon>
        <taxon>Pseudomonadota</taxon>
        <taxon>Gammaproteobacteria</taxon>
        <taxon>Pseudomonadales</taxon>
        <taxon>Pseudomonadaceae</taxon>
        <taxon>Pseudomonas</taxon>
    </lineage>
</organism>
<dbReference type="GO" id="GO:0016491">
    <property type="term" value="F:oxidoreductase activity"/>
    <property type="evidence" value="ECO:0007669"/>
    <property type="project" value="UniProtKB-KW"/>
</dbReference>
<protein>
    <recommendedName>
        <fullName evidence="2">Aldehyde dehydrogenase domain-containing protein</fullName>
    </recommendedName>
</protein>
<dbReference type="STRING" id="1674920.ACR52_15860"/>
<dbReference type="Gene3D" id="3.40.605.10">
    <property type="entry name" value="Aldehyde Dehydrogenase, Chain A, domain 1"/>
    <property type="match status" value="1"/>
</dbReference>
<evidence type="ECO:0000313" key="4">
    <source>
        <dbReference type="Proteomes" id="UP000037551"/>
    </source>
</evidence>
<sequence>MSAVLNGVYIDGSWRAGHDVLEVINPATEATLDHVSVGGASAVTQAVDAASAAFVDWSKSTGQHVIRAN</sequence>
<name>A0A0J8FWG9_9PSED</name>
<dbReference type="PATRIC" id="fig|1674920.3.peg.1094"/>
<dbReference type="AlphaFoldDB" id="A0A0J8FWG9"/>
<keyword evidence="1" id="KW-0560">Oxidoreductase</keyword>
<accession>A0A0J8FWG9</accession>
<feature type="domain" description="Aldehyde dehydrogenase" evidence="2">
    <location>
        <begin position="16"/>
        <end position="63"/>
    </location>
</feature>
<evidence type="ECO:0000313" key="3">
    <source>
        <dbReference type="EMBL" id="KMT54637.1"/>
    </source>
</evidence>
<dbReference type="InterPro" id="IPR016162">
    <property type="entry name" value="Ald_DH_N"/>
</dbReference>